<feature type="domain" description="UBX" evidence="2">
    <location>
        <begin position="372"/>
        <end position="449"/>
    </location>
</feature>
<dbReference type="CDD" id="cd02958">
    <property type="entry name" value="UAS"/>
    <property type="match status" value="1"/>
</dbReference>
<dbReference type="Proteomes" id="UP000594260">
    <property type="component" value="Unplaced"/>
</dbReference>
<feature type="compositionally biased region" description="Low complexity" evidence="1">
    <location>
        <begin position="295"/>
        <end position="311"/>
    </location>
</feature>
<dbReference type="InterPro" id="IPR029071">
    <property type="entry name" value="Ubiquitin-like_domsf"/>
</dbReference>
<dbReference type="InterPro" id="IPR006577">
    <property type="entry name" value="UAS"/>
</dbReference>
<protein>
    <recommendedName>
        <fullName evidence="2">UBX domain-containing protein</fullName>
    </recommendedName>
</protein>
<feature type="compositionally biased region" description="Pro residues" evidence="1">
    <location>
        <begin position="58"/>
        <end position="67"/>
    </location>
</feature>
<dbReference type="AlphaFoldDB" id="A0A7M7JP19"/>
<dbReference type="SUPFAM" id="SSF52833">
    <property type="entry name" value="Thioredoxin-like"/>
    <property type="match status" value="1"/>
</dbReference>
<dbReference type="PROSITE" id="PS50033">
    <property type="entry name" value="UBX"/>
    <property type="match status" value="1"/>
</dbReference>
<dbReference type="InParanoid" id="A0A7M7JP19"/>
<dbReference type="InterPro" id="IPR001012">
    <property type="entry name" value="UBX_dom"/>
</dbReference>
<evidence type="ECO:0000259" key="2">
    <source>
        <dbReference type="PROSITE" id="PS50033"/>
    </source>
</evidence>
<evidence type="ECO:0000256" key="1">
    <source>
        <dbReference type="SAM" id="MobiDB-lite"/>
    </source>
</evidence>
<feature type="region of interest" description="Disordered" evidence="1">
    <location>
        <begin position="46"/>
        <end position="94"/>
    </location>
</feature>
<dbReference type="SMART" id="SM00594">
    <property type="entry name" value="UAS"/>
    <property type="match status" value="1"/>
</dbReference>
<dbReference type="SUPFAM" id="SSF46934">
    <property type="entry name" value="UBA-like"/>
    <property type="match status" value="1"/>
</dbReference>
<dbReference type="EnsemblMetazoa" id="XM_022799345">
    <property type="protein sequence ID" value="XP_022655080"/>
    <property type="gene ID" value="LOC111247864"/>
</dbReference>
<dbReference type="GO" id="GO:0043130">
    <property type="term" value="F:ubiquitin binding"/>
    <property type="evidence" value="ECO:0007669"/>
    <property type="project" value="TreeGrafter"/>
</dbReference>
<accession>A0A7M7JP19</accession>
<name>A0A7M7JP19_VARDE</name>
<sequence length="454" mass="49959">MASPDFAQSVQEFKEITGADDNLATQMLQICQGNLQMAINMHVDGGGIDIGAEDTTRPPSPPPPSPPLAADFPSANSGNPAAGSSNGEYVRPPLPPKQEVLVESFSYGAGFGEIDTSSGGSRRGNRGIVEPFRDLRREAQLQEEHMERGVGGLENLTSAARRATALEDLFRPPLDLMFKGTLDGAREEGRRRNKWVLVNVVDPTNFPCQALNRDVWSASLVKDIIKDSFIFWQVYSTSEDGSKYSRFYPIETYPHVAVLDPRTGERQLYWSKMDACTFAERVTDFLGRKPCPDHSSLSASSTEASGTLGTAPPLKKPKSNSAIPPSIEEMDEDEQMKAAIAASLQGQSVEAQSDAESLKIASESYTKYLGPETDPKSELMFRYPDGERRVHSFPSTSRLRALTLFAHEQGFAESSHELVTNYPRRNLSELDSTLMLNEVGLFPKETIFIQLRSA</sequence>
<dbReference type="InterPro" id="IPR050730">
    <property type="entry name" value="UBX_domain-protein"/>
</dbReference>
<evidence type="ECO:0000313" key="4">
    <source>
        <dbReference type="Proteomes" id="UP000594260"/>
    </source>
</evidence>
<keyword evidence="4" id="KW-1185">Reference proteome</keyword>
<dbReference type="GO" id="GO:0043161">
    <property type="term" value="P:proteasome-mediated ubiquitin-dependent protein catabolic process"/>
    <property type="evidence" value="ECO:0007669"/>
    <property type="project" value="TreeGrafter"/>
</dbReference>
<dbReference type="SMART" id="SM00166">
    <property type="entry name" value="UBX"/>
    <property type="match status" value="1"/>
</dbReference>
<feature type="compositionally biased region" description="Low complexity" evidence="1">
    <location>
        <begin position="73"/>
        <end position="87"/>
    </location>
</feature>
<proteinExistence type="predicted"/>
<dbReference type="Gene3D" id="1.10.8.10">
    <property type="entry name" value="DNA helicase RuvA subunit, C-terminal domain"/>
    <property type="match status" value="1"/>
</dbReference>
<dbReference type="PANTHER" id="PTHR23322:SF6">
    <property type="entry name" value="UBX DOMAIN-CONTAINING PROTEIN 7"/>
    <property type="match status" value="1"/>
</dbReference>
<dbReference type="OrthoDB" id="270602at2759"/>
<dbReference type="Pfam" id="PF00789">
    <property type="entry name" value="UBX"/>
    <property type="match status" value="1"/>
</dbReference>
<dbReference type="GeneID" id="111247864"/>
<dbReference type="FunCoup" id="A0A7M7JP19">
    <property type="interactions" value="1430"/>
</dbReference>
<dbReference type="OMA" id="CAFPRKS"/>
<dbReference type="InterPro" id="IPR036249">
    <property type="entry name" value="Thioredoxin-like_sf"/>
</dbReference>
<dbReference type="Pfam" id="PF14555">
    <property type="entry name" value="UBA_4"/>
    <property type="match status" value="1"/>
</dbReference>
<dbReference type="Pfam" id="PF13899">
    <property type="entry name" value="Thioredoxin_7"/>
    <property type="match status" value="1"/>
</dbReference>
<dbReference type="Gene3D" id="3.40.30.10">
    <property type="entry name" value="Glutaredoxin"/>
    <property type="match status" value="1"/>
</dbReference>
<dbReference type="KEGG" id="vde:111247864"/>
<organism evidence="3 4">
    <name type="scientific">Varroa destructor</name>
    <name type="common">Honeybee mite</name>
    <dbReference type="NCBI Taxonomy" id="109461"/>
    <lineage>
        <taxon>Eukaryota</taxon>
        <taxon>Metazoa</taxon>
        <taxon>Ecdysozoa</taxon>
        <taxon>Arthropoda</taxon>
        <taxon>Chelicerata</taxon>
        <taxon>Arachnida</taxon>
        <taxon>Acari</taxon>
        <taxon>Parasitiformes</taxon>
        <taxon>Mesostigmata</taxon>
        <taxon>Gamasina</taxon>
        <taxon>Dermanyssoidea</taxon>
        <taxon>Varroidae</taxon>
        <taxon>Varroa</taxon>
    </lineage>
</organism>
<reference evidence="3" key="1">
    <citation type="submission" date="2021-01" db="UniProtKB">
        <authorList>
            <consortium name="EnsemblMetazoa"/>
        </authorList>
    </citation>
    <scope>IDENTIFICATION</scope>
</reference>
<dbReference type="RefSeq" id="XP_022655080.1">
    <property type="nucleotide sequence ID" value="XM_022799345.1"/>
</dbReference>
<dbReference type="InterPro" id="IPR009060">
    <property type="entry name" value="UBA-like_sf"/>
</dbReference>
<dbReference type="PANTHER" id="PTHR23322">
    <property type="entry name" value="FAS-ASSOCIATED PROTEIN"/>
    <property type="match status" value="1"/>
</dbReference>
<evidence type="ECO:0000313" key="3">
    <source>
        <dbReference type="EnsemblMetazoa" id="XP_022655080"/>
    </source>
</evidence>
<dbReference type="CDD" id="cd14345">
    <property type="entry name" value="UBA_UBXD7"/>
    <property type="match status" value="1"/>
</dbReference>
<dbReference type="SUPFAM" id="SSF54236">
    <property type="entry name" value="Ubiquitin-like"/>
    <property type="match status" value="1"/>
</dbReference>
<dbReference type="Gene3D" id="3.10.20.90">
    <property type="entry name" value="Phosphatidylinositol 3-kinase Catalytic Subunit, Chain A, domain 1"/>
    <property type="match status" value="1"/>
</dbReference>
<feature type="region of interest" description="Disordered" evidence="1">
    <location>
        <begin position="293"/>
        <end position="325"/>
    </location>
</feature>
<dbReference type="GO" id="GO:0005634">
    <property type="term" value="C:nucleus"/>
    <property type="evidence" value="ECO:0007669"/>
    <property type="project" value="TreeGrafter"/>
</dbReference>